<reference evidence="1" key="1">
    <citation type="submission" date="2014-09" db="EMBL/GenBank/DDBJ databases">
        <authorList>
            <person name="Magalhaes I.L.F."/>
            <person name="Oliveira U."/>
            <person name="Santos F.R."/>
            <person name="Vidigal T.H.D.A."/>
            <person name="Brescovit A.D."/>
            <person name="Santos A.J."/>
        </authorList>
    </citation>
    <scope>NUCLEOTIDE SEQUENCE</scope>
    <source>
        <tissue evidence="1">Shoot tissue taken approximately 20 cm above the soil surface</tissue>
    </source>
</reference>
<organism evidence="1">
    <name type="scientific">Arundo donax</name>
    <name type="common">Giant reed</name>
    <name type="synonym">Donax arundinaceus</name>
    <dbReference type="NCBI Taxonomy" id="35708"/>
    <lineage>
        <taxon>Eukaryota</taxon>
        <taxon>Viridiplantae</taxon>
        <taxon>Streptophyta</taxon>
        <taxon>Embryophyta</taxon>
        <taxon>Tracheophyta</taxon>
        <taxon>Spermatophyta</taxon>
        <taxon>Magnoliopsida</taxon>
        <taxon>Liliopsida</taxon>
        <taxon>Poales</taxon>
        <taxon>Poaceae</taxon>
        <taxon>PACMAD clade</taxon>
        <taxon>Arundinoideae</taxon>
        <taxon>Arundineae</taxon>
        <taxon>Arundo</taxon>
    </lineage>
</organism>
<proteinExistence type="predicted"/>
<reference evidence="1" key="2">
    <citation type="journal article" date="2015" name="Data Brief">
        <title>Shoot transcriptome of the giant reed, Arundo donax.</title>
        <authorList>
            <person name="Barrero R.A."/>
            <person name="Guerrero F.D."/>
            <person name="Moolhuijzen P."/>
            <person name="Goolsby J.A."/>
            <person name="Tidwell J."/>
            <person name="Bellgard S.E."/>
            <person name="Bellgard M.I."/>
        </authorList>
    </citation>
    <scope>NUCLEOTIDE SEQUENCE</scope>
    <source>
        <tissue evidence="1">Shoot tissue taken approximately 20 cm above the soil surface</tissue>
    </source>
</reference>
<protein>
    <submittedName>
        <fullName evidence="1">Uncharacterized protein</fullName>
    </submittedName>
</protein>
<name>A0A0A9DUQ3_ARUDO</name>
<accession>A0A0A9DUQ3</accession>
<dbReference type="EMBL" id="GBRH01205601">
    <property type="protein sequence ID" value="JAD92294.1"/>
    <property type="molecule type" value="Transcribed_RNA"/>
</dbReference>
<evidence type="ECO:0000313" key="1">
    <source>
        <dbReference type="EMBL" id="JAD92294.1"/>
    </source>
</evidence>
<sequence>MQAPTPKATCGDQCKLPLRRFPELPMKYAVGFPNWSLLRHLHEGTQLRRNLLDFVLHGGQMLTVGGVKGAESCPP</sequence>
<dbReference type="AlphaFoldDB" id="A0A0A9DUQ3"/>